<keyword evidence="7" id="KW-0472">Membrane</keyword>
<organism evidence="8 9">
    <name type="scientific">Enterobacter cloacae</name>
    <dbReference type="NCBI Taxonomy" id="550"/>
    <lineage>
        <taxon>Bacteria</taxon>
        <taxon>Pseudomonadati</taxon>
        <taxon>Pseudomonadota</taxon>
        <taxon>Gammaproteobacteria</taxon>
        <taxon>Enterobacterales</taxon>
        <taxon>Enterobacteriaceae</taxon>
        <taxon>Enterobacter</taxon>
        <taxon>Enterobacter cloacae complex</taxon>
    </lineage>
</organism>
<protein>
    <submittedName>
        <fullName evidence="8">Choline/carnitine/betaine transporter</fullName>
    </submittedName>
</protein>
<evidence type="ECO:0000256" key="1">
    <source>
        <dbReference type="ARBA" id="ARBA00004651"/>
    </source>
</evidence>
<sequence>MLFSAGMGIGLMFFGVAEPVMHYLSPPVGTPETVAAAKETMRLTFFHWGLHAWAHLCHCGADSGILQLPVTVCL</sequence>
<keyword evidence="5" id="KW-0812">Transmembrane</keyword>
<evidence type="ECO:0000313" key="8">
    <source>
        <dbReference type="EMBL" id="STQ12605.1"/>
    </source>
</evidence>
<keyword evidence="3" id="KW-0813">Transport</keyword>
<comment type="similarity">
    <text evidence="2">Belongs to the BCCT transporter (TC 2.A.15) family.</text>
</comment>
<gene>
    <name evidence="8" type="primary">betP_3</name>
    <name evidence="8" type="ORF">NCTC10005_05398</name>
</gene>
<accession>A0A377M1L6</accession>
<evidence type="ECO:0000256" key="3">
    <source>
        <dbReference type="ARBA" id="ARBA00022448"/>
    </source>
</evidence>
<evidence type="ECO:0000256" key="5">
    <source>
        <dbReference type="ARBA" id="ARBA00022692"/>
    </source>
</evidence>
<dbReference type="AlphaFoldDB" id="A0A377M1L6"/>
<keyword evidence="4" id="KW-1003">Cell membrane</keyword>
<comment type="subcellular location">
    <subcellularLocation>
        <location evidence="1">Cell membrane</location>
        <topology evidence="1">Multi-pass membrane protein</topology>
    </subcellularLocation>
</comment>
<evidence type="ECO:0000313" key="9">
    <source>
        <dbReference type="Proteomes" id="UP000255106"/>
    </source>
</evidence>
<proteinExistence type="inferred from homology"/>
<evidence type="ECO:0000256" key="4">
    <source>
        <dbReference type="ARBA" id="ARBA00022475"/>
    </source>
</evidence>
<dbReference type="GO" id="GO:0005886">
    <property type="term" value="C:plasma membrane"/>
    <property type="evidence" value="ECO:0007669"/>
    <property type="project" value="UniProtKB-SubCell"/>
</dbReference>
<dbReference type="Pfam" id="PF02028">
    <property type="entry name" value="BCCT"/>
    <property type="match status" value="1"/>
</dbReference>
<reference evidence="8 9" key="1">
    <citation type="submission" date="2018-06" db="EMBL/GenBank/DDBJ databases">
        <authorList>
            <consortium name="Pathogen Informatics"/>
            <person name="Doyle S."/>
        </authorList>
    </citation>
    <scope>NUCLEOTIDE SEQUENCE [LARGE SCALE GENOMIC DNA]</scope>
    <source>
        <strain evidence="8 9">NCTC10005</strain>
    </source>
</reference>
<dbReference type="EMBL" id="UGJB01000004">
    <property type="protein sequence ID" value="STQ12605.1"/>
    <property type="molecule type" value="Genomic_DNA"/>
</dbReference>
<dbReference type="InterPro" id="IPR000060">
    <property type="entry name" value="BCCT_transptr"/>
</dbReference>
<evidence type="ECO:0000256" key="2">
    <source>
        <dbReference type="ARBA" id="ARBA00005658"/>
    </source>
</evidence>
<evidence type="ECO:0000256" key="7">
    <source>
        <dbReference type="ARBA" id="ARBA00023136"/>
    </source>
</evidence>
<dbReference type="PANTHER" id="PTHR30047">
    <property type="entry name" value="HIGH-AFFINITY CHOLINE TRANSPORT PROTEIN-RELATED"/>
    <property type="match status" value="1"/>
</dbReference>
<keyword evidence="6" id="KW-1133">Transmembrane helix</keyword>
<name>A0A377M1L6_ENTCL</name>
<dbReference type="Proteomes" id="UP000255106">
    <property type="component" value="Unassembled WGS sequence"/>
</dbReference>
<dbReference type="PANTHER" id="PTHR30047:SF7">
    <property type="entry name" value="HIGH-AFFINITY CHOLINE TRANSPORT PROTEIN"/>
    <property type="match status" value="1"/>
</dbReference>
<evidence type="ECO:0000256" key="6">
    <source>
        <dbReference type="ARBA" id="ARBA00022989"/>
    </source>
</evidence>
<dbReference type="GO" id="GO:0022857">
    <property type="term" value="F:transmembrane transporter activity"/>
    <property type="evidence" value="ECO:0007669"/>
    <property type="project" value="InterPro"/>
</dbReference>